<proteinExistence type="predicted"/>
<accession>A0A168R9A2</accession>
<evidence type="ECO:0000313" key="3">
    <source>
        <dbReference type="Proteomes" id="UP000078561"/>
    </source>
</evidence>
<evidence type="ECO:0000259" key="1">
    <source>
        <dbReference type="Pfam" id="PF13966"/>
    </source>
</evidence>
<reference evidence="2" key="1">
    <citation type="submission" date="2016-04" db="EMBL/GenBank/DDBJ databases">
        <authorList>
            <person name="Evans L.H."/>
            <person name="Alamgir A."/>
            <person name="Owens N."/>
            <person name="Weber N.D."/>
            <person name="Virtaneva K."/>
            <person name="Barbian K."/>
            <person name="Babar A."/>
            <person name="Rosenke K."/>
        </authorList>
    </citation>
    <scope>NUCLEOTIDE SEQUENCE [LARGE SCALE GENOMIC DNA]</scope>
    <source>
        <strain evidence="2">CBS 101.48</strain>
    </source>
</reference>
<dbReference type="OrthoDB" id="2273311at2759"/>
<dbReference type="Pfam" id="PF13966">
    <property type="entry name" value="zf-RVT"/>
    <property type="match status" value="1"/>
</dbReference>
<name>A0A168R9A2_ABSGL</name>
<dbReference type="AlphaFoldDB" id="A0A168R9A2"/>
<feature type="domain" description="Reverse transcriptase zinc-binding" evidence="1">
    <location>
        <begin position="62"/>
        <end position="135"/>
    </location>
</feature>
<keyword evidence="3" id="KW-1185">Reference proteome</keyword>
<sequence>MASDALWSILTAPDKTQQVTLEWAGKLIFRCSPGLIRNQWQRAKRSPRPLPLPPFDYLPVDRMNCSQWHTFWSLKVPHSIRSVWWRLLLARPPTRSYLHKILPEQCRLPLCPICLAVDEDIAHMIVSCPKKKEVWKAGQAMLGTKILDPCVVWQALTFQSVPRSTKAIQEWVLILLRCGRILQVI</sequence>
<dbReference type="InterPro" id="IPR026960">
    <property type="entry name" value="RVT-Znf"/>
</dbReference>
<dbReference type="EMBL" id="LT554584">
    <property type="protein sequence ID" value="SAM06322.1"/>
    <property type="molecule type" value="Genomic_DNA"/>
</dbReference>
<protein>
    <recommendedName>
        <fullName evidence="1">Reverse transcriptase zinc-binding domain-containing protein</fullName>
    </recommendedName>
</protein>
<organism evidence="2">
    <name type="scientific">Absidia glauca</name>
    <name type="common">Pin mould</name>
    <dbReference type="NCBI Taxonomy" id="4829"/>
    <lineage>
        <taxon>Eukaryota</taxon>
        <taxon>Fungi</taxon>
        <taxon>Fungi incertae sedis</taxon>
        <taxon>Mucoromycota</taxon>
        <taxon>Mucoromycotina</taxon>
        <taxon>Mucoromycetes</taxon>
        <taxon>Mucorales</taxon>
        <taxon>Cunninghamellaceae</taxon>
        <taxon>Absidia</taxon>
    </lineage>
</organism>
<dbReference type="InParanoid" id="A0A168R9A2"/>
<evidence type="ECO:0000313" key="2">
    <source>
        <dbReference type="EMBL" id="SAM06322.1"/>
    </source>
</evidence>
<dbReference type="Proteomes" id="UP000078561">
    <property type="component" value="Unassembled WGS sequence"/>
</dbReference>
<gene>
    <name evidence="2" type="primary">ABSGL_12210.1 scaffold 12718</name>
</gene>